<organism evidence="1 2">
    <name type="scientific">Engelhardtia mirabilis</name>
    <dbReference type="NCBI Taxonomy" id="2528011"/>
    <lineage>
        <taxon>Bacteria</taxon>
        <taxon>Pseudomonadati</taxon>
        <taxon>Planctomycetota</taxon>
        <taxon>Planctomycetia</taxon>
        <taxon>Planctomycetia incertae sedis</taxon>
        <taxon>Engelhardtia</taxon>
    </lineage>
</organism>
<keyword evidence="2" id="KW-1185">Reference proteome</keyword>
<evidence type="ECO:0000313" key="1">
    <source>
        <dbReference type="EMBL" id="QDU68973.1"/>
    </source>
</evidence>
<accession>A0A518BPV6</accession>
<reference evidence="1 2" key="1">
    <citation type="submission" date="2019-02" db="EMBL/GenBank/DDBJ databases">
        <title>Deep-cultivation of Planctomycetes and their phenomic and genomic characterization uncovers novel biology.</title>
        <authorList>
            <person name="Wiegand S."/>
            <person name="Jogler M."/>
            <person name="Boedeker C."/>
            <person name="Pinto D."/>
            <person name="Vollmers J."/>
            <person name="Rivas-Marin E."/>
            <person name="Kohn T."/>
            <person name="Peeters S.H."/>
            <person name="Heuer A."/>
            <person name="Rast P."/>
            <person name="Oberbeckmann S."/>
            <person name="Bunk B."/>
            <person name="Jeske O."/>
            <person name="Meyerdierks A."/>
            <person name="Storesund J.E."/>
            <person name="Kallscheuer N."/>
            <person name="Luecker S."/>
            <person name="Lage O.M."/>
            <person name="Pohl T."/>
            <person name="Merkel B.J."/>
            <person name="Hornburger P."/>
            <person name="Mueller R.-W."/>
            <person name="Bruemmer F."/>
            <person name="Labrenz M."/>
            <person name="Spormann A.M."/>
            <person name="Op den Camp H."/>
            <person name="Overmann J."/>
            <person name="Amann R."/>
            <person name="Jetten M.S.M."/>
            <person name="Mascher T."/>
            <person name="Medema M.H."/>
            <person name="Devos D.P."/>
            <person name="Kaster A.-K."/>
            <person name="Ovreas L."/>
            <person name="Rohde M."/>
            <person name="Galperin M.Y."/>
            <person name="Jogler C."/>
        </authorList>
    </citation>
    <scope>NUCLEOTIDE SEQUENCE [LARGE SCALE GENOMIC DNA]</scope>
    <source>
        <strain evidence="1 2">Pla133</strain>
    </source>
</reference>
<dbReference type="EMBL" id="CP036287">
    <property type="protein sequence ID" value="QDU68973.1"/>
    <property type="molecule type" value="Genomic_DNA"/>
</dbReference>
<protein>
    <submittedName>
        <fullName evidence="1">Uncharacterized protein</fullName>
    </submittedName>
</protein>
<name>A0A518BPV6_9BACT</name>
<evidence type="ECO:0000313" key="2">
    <source>
        <dbReference type="Proteomes" id="UP000316921"/>
    </source>
</evidence>
<dbReference type="RefSeq" id="WP_145068454.1">
    <property type="nucleotide sequence ID" value="NZ_CP036287.1"/>
</dbReference>
<proteinExistence type="predicted"/>
<dbReference type="Proteomes" id="UP000316921">
    <property type="component" value="Chromosome"/>
</dbReference>
<gene>
    <name evidence="1" type="ORF">Pla133_40880</name>
</gene>
<dbReference type="KEGG" id="pbap:Pla133_40880"/>
<dbReference type="AlphaFoldDB" id="A0A518BPV6"/>
<sequence length="88" mass="9554">MPTTPTHASIGQDVAEVAATLAAATEAGLEQELQDLAQSELAELKAAAAALLDLDEPSLVDLAAERRSAWRDYRLKLEQIRQFLQSLH</sequence>